<gene>
    <name evidence="3" type="ORF">PNW85_18810</name>
</gene>
<organism evidence="3 4">
    <name type="scientific">Mediterraneibacter gnavus</name>
    <name type="common">Ruminococcus gnavus</name>
    <dbReference type="NCBI Taxonomy" id="33038"/>
    <lineage>
        <taxon>Bacteria</taxon>
        <taxon>Bacillati</taxon>
        <taxon>Bacillota</taxon>
        <taxon>Clostridia</taxon>
        <taxon>Lachnospirales</taxon>
        <taxon>Lachnospiraceae</taxon>
        <taxon>Mediterraneibacter</taxon>
    </lineage>
</organism>
<dbReference type="InterPro" id="IPR011010">
    <property type="entry name" value="DNA_brk_join_enz"/>
</dbReference>
<feature type="domain" description="Tyr recombinase" evidence="2">
    <location>
        <begin position="1"/>
        <end position="193"/>
    </location>
</feature>
<protein>
    <submittedName>
        <fullName evidence="3">Site-specific integrase</fullName>
    </submittedName>
</protein>
<dbReference type="RefSeq" id="WP_272108350.1">
    <property type="nucleotide sequence ID" value="NZ_JAQMLA010000111.1"/>
</dbReference>
<dbReference type="InterPro" id="IPR002104">
    <property type="entry name" value="Integrase_catalytic"/>
</dbReference>
<name>A0AAW6DJU6_MEDGN</name>
<dbReference type="PROSITE" id="PS51898">
    <property type="entry name" value="TYR_RECOMBINASE"/>
    <property type="match status" value="1"/>
</dbReference>
<comment type="caution">
    <text evidence="3">The sequence shown here is derived from an EMBL/GenBank/DDBJ whole genome shotgun (WGS) entry which is preliminary data.</text>
</comment>
<dbReference type="SUPFAM" id="SSF56349">
    <property type="entry name" value="DNA breaking-rejoining enzymes"/>
    <property type="match status" value="1"/>
</dbReference>
<dbReference type="InterPro" id="IPR013762">
    <property type="entry name" value="Integrase-like_cat_sf"/>
</dbReference>
<accession>A0AAW6DJU6</accession>
<dbReference type="CDD" id="cd01189">
    <property type="entry name" value="INT_ICEBs1_C_like"/>
    <property type="match status" value="1"/>
</dbReference>
<evidence type="ECO:0000313" key="4">
    <source>
        <dbReference type="Proteomes" id="UP001212160"/>
    </source>
</evidence>
<dbReference type="PANTHER" id="PTHR30349:SF64">
    <property type="entry name" value="PROPHAGE INTEGRASE INTD-RELATED"/>
    <property type="match status" value="1"/>
</dbReference>
<proteinExistence type="predicted"/>
<evidence type="ECO:0000313" key="3">
    <source>
        <dbReference type="EMBL" id="MDB8688663.1"/>
    </source>
</evidence>
<dbReference type="InterPro" id="IPR050090">
    <property type="entry name" value="Tyrosine_recombinase_XerCD"/>
</dbReference>
<dbReference type="AlphaFoldDB" id="A0AAW6DJU6"/>
<dbReference type="EMBL" id="JAQMLA010000111">
    <property type="protein sequence ID" value="MDB8688663.1"/>
    <property type="molecule type" value="Genomic_DNA"/>
</dbReference>
<dbReference type="GO" id="GO:0015074">
    <property type="term" value="P:DNA integration"/>
    <property type="evidence" value="ECO:0007669"/>
    <property type="project" value="InterPro"/>
</dbReference>
<reference evidence="3" key="1">
    <citation type="submission" date="2023-01" db="EMBL/GenBank/DDBJ databases">
        <title>Human gut microbiome strain richness.</title>
        <authorList>
            <person name="Chen-Liaw A."/>
        </authorList>
    </citation>
    <scope>NUCLEOTIDE SEQUENCE</scope>
    <source>
        <strain evidence="3">RTP21484st1_H11_RTP21484_190118</strain>
    </source>
</reference>
<keyword evidence="1" id="KW-0233">DNA recombination</keyword>
<dbReference type="GO" id="GO:0006310">
    <property type="term" value="P:DNA recombination"/>
    <property type="evidence" value="ECO:0007669"/>
    <property type="project" value="UniProtKB-KW"/>
</dbReference>
<evidence type="ECO:0000259" key="2">
    <source>
        <dbReference type="PROSITE" id="PS51898"/>
    </source>
</evidence>
<dbReference type="GO" id="GO:0003677">
    <property type="term" value="F:DNA binding"/>
    <property type="evidence" value="ECO:0007669"/>
    <property type="project" value="InterPro"/>
</dbReference>
<dbReference type="Pfam" id="PF00589">
    <property type="entry name" value="Phage_integrase"/>
    <property type="match status" value="1"/>
</dbReference>
<evidence type="ECO:0000256" key="1">
    <source>
        <dbReference type="ARBA" id="ARBA00023172"/>
    </source>
</evidence>
<dbReference type="Proteomes" id="UP001212160">
    <property type="component" value="Unassembled WGS sequence"/>
</dbReference>
<sequence>MRVLNKAEQRQLCEYILKRPEACSIGILVCMFTGLRIGEICALRWEDISFSDQSIYIHHTLQRIQMHRGHGAKTEVIVTTPKSSCSIRKIPLPDEILEILVLNKKASSGYVLTNDEYKFIEPRTMQNKFKKILKAAGIENANFHALRHTFATRCVELGFDVKSLSEILGHATVNITMNRYVHPTYEMKKENMKKLSGLLAVK</sequence>
<dbReference type="Gene3D" id="1.10.443.10">
    <property type="entry name" value="Intergrase catalytic core"/>
    <property type="match status" value="1"/>
</dbReference>
<dbReference type="PANTHER" id="PTHR30349">
    <property type="entry name" value="PHAGE INTEGRASE-RELATED"/>
    <property type="match status" value="1"/>
</dbReference>